<dbReference type="GO" id="GO:0003993">
    <property type="term" value="F:acid phosphatase activity"/>
    <property type="evidence" value="ECO:0007669"/>
    <property type="project" value="InterPro"/>
</dbReference>
<proteinExistence type="predicted"/>
<dbReference type="InterPro" id="IPR039331">
    <property type="entry name" value="PAPs-like"/>
</dbReference>
<reference evidence="3" key="1">
    <citation type="submission" date="2024-07" db="EMBL/GenBank/DDBJ databases">
        <authorList>
            <person name="Kim Y.J."/>
            <person name="Jeong J.Y."/>
        </authorList>
    </citation>
    <scope>NUCLEOTIDE SEQUENCE</scope>
    <source>
        <strain evidence="3">GIHE-MW2</strain>
    </source>
</reference>
<dbReference type="Pfam" id="PF00149">
    <property type="entry name" value="Metallophos"/>
    <property type="match status" value="1"/>
</dbReference>
<dbReference type="PANTHER" id="PTHR22953:SF153">
    <property type="entry name" value="PURPLE ACID PHOSPHATASE"/>
    <property type="match status" value="1"/>
</dbReference>
<protein>
    <submittedName>
        <fullName evidence="3">Metallophosphoesterase</fullName>
    </submittedName>
</protein>
<sequence>MTNSPQLLTDPFVQKPTETSVNIVWFTDFPGVDHRVIYGSDMKKIVGATTTKLSRTREDQKSRLGHQTETGQIWQKPTAREIWRHEAELTDLVPEIRIPYQVFSTRNDGLQISSDIFTASPTPKPGTSLKILLTSDHQLMPMTAANLQKVVETVGQVDAVFHAGDLVNVPDRASEWFDDNRGGAFFPCLQGRANYQLAKKGRTTVYRGGKIIQYAPIFTTLGNHEVMGRFGREDSLNGEFNDPFPRKMAEAIYAKKALELNPEDSEVVRDRWLVDNSFNTETYEELFTLPESKPGGKKYYAVTFGDIRLVVLYVTNIWRNYSLSPNIKGRYQERQGDVNQPENWGYGQHIFEPITPGSPQYEWFKQELNSPEFKQAKYKIVMFHHPPHSLGGNVVPPYTDPQQRLEQDATGQITVKYEYPQKQDYIMRDLVPLIEAAGVQLVFYGHSHLWNRFVSSTQTHYLESSNVGNSYGAHLFADQKRQVPENYQEKYAAIGDPNGLDPVMPNMAPLVGENGEKLPYIASNDISVFSIFDTKTGTVSSYRFDTREPGSPAIKFDEFALRVNWF</sequence>
<gene>
    <name evidence="3" type="ORF">ABWT76_001982</name>
</gene>
<dbReference type="SUPFAM" id="SSF56300">
    <property type="entry name" value="Metallo-dependent phosphatases"/>
    <property type="match status" value="1"/>
</dbReference>
<evidence type="ECO:0000256" key="1">
    <source>
        <dbReference type="ARBA" id="ARBA00022729"/>
    </source>
</evidence>
<dbReference type="PANTHER" id="PTHR22953">
    <property type="entry name" value="ACID PHOSPHATASE RELATED"/>
    <property type="match status" value="1"/>
</dbReference>
<dbReference type="InterPro" id="IPR029052">
    <property type="entry name" value="Metallo-depent_PP-like"/>
</dbReference>
<organism evidence="3">
    <name type="scientific">Planktothricoides raciborskii GIHE-MW2</name>
    <dbReference type="NCBI Taxonomy" id="2792601"/>
    <lineage>
        <taxon>Bacteria</taxon>
        <taxon>Bacillati</taxon>
        <taxon>Cyanobacteriota</taxon>
        <taxon>Cyanophyceae</taxon>
        <taxon>Oscillatoriophycideae</taxon>
        <taxon>Oscillatoriales</taxon>
        <taxon>Oscillatoriaceae</taxon>
        <taxon>Planktothricoides</taxon>
    </lineage>
</organism>
<evidence type="ECO:0000313" key="3">
    <source>
        <dbReference type="EMBL" id="XCM40118.1"/>
    </source>
</evidence>
<dbReference type="InterPro" id="IPR004843">
    <property type="entry name" value="Calcineurin-like_PHP"/>
</dbReference>
<name>A0AAU8JP95_9CYAN</name>
<dbReference type="EMBL" id="CP159837">
    <property type="protein sequence ID" value="XCM40118.1"/>
    <property type="molecule type" value="Genomic_DNA"/>
</dbReference>
<keyword evidence="1" id="KW-0732">Signal</keyword>
<evidence type="ECO:0000259" key="2">
    <source>
        <dbReference type="Pfam" id="PF00149"/>
    </source>
</evidence>
<dbReference type="AlphaFoldDB" id="A0AAU8JP95"/>
<feature type="domain" description="Calcineurin-like phosphoesterase" evidence="2">
    <location>
        <begin position="129"/>
        <end position="448"/>
    </location>
</feature>
<accession>A0AAU8JP95</accession>
<dbReference type="Gene3D" id="3.60.21.10">
    <property type="match status" value="1"/>
</dbReference>